<feature type="region of interest" description="Disordered" evidence="1">
    <location>
        <begin position="1"/>
        <end position="23"/>
    </location>
</feature>
<dbReference type="RefSeq" id="WP_092257740.1">
    <property type="nucleotide sequence ID" value="NZ_CP047199.1"/>
</dbReference>
<protein>
    <recommendedName>
        <fullName evidence="2">N-acetyltransferase domain-containing protein</fullName>
    </recommendedName>
</protein>
<dbReference type="PANTHER" id="PTHR31435">
    <property type="entry name" value="PROTEIN NATD1"/>
    <property type="match status" value="1"/>
</dbReference>
<sequence>MLSDKQQRKVQVEHNDDDNRYTISYEGESLPAGYLEYVDEGDERNFKHTVVDDEYGGRGLASILVKVAAEDTASRGWPIIAQCPFVSSWMESNDFQGQWRKP</sequence>
<dbReference type="EMBL" id="FOGQ01000004">
    <property type="protein sequence ID" value="SER87669.1"/>
    <property type="molecule type" value="Genomic_DNA"/>
</dbReference>
<reference evidence="4" key="1">
    <citation type="submission" date="2016-10" db="EMBL/GenBank/DDBJ databases">
        <authorList>
            <person name="Varghese N."/>
            <person name="Submissions S."/>
        </authorList>
    </citation>
    <scope>NUCLEOTIDE SEQUENCE [LARGE SCALE GENOMIC DNA]</scope>
    <source>
        <strain evidence="4">DSM 20524</strain>
    </source>
</reference>
<evidence type="ECO:0000313" key="3">
    <source>
        <dbReference type="EMBL" id="SER87669.1"/>
    </source>
</evidence>
<dbReference type="Proteomes" id="UP000198929">
    <property type="component" value="Unassembled WGS sequence"/>
</dbReference>
<feature type="domain" description="N-acetyltransferase" evidence="2">
    <location>
        <begin position="13"/>
        <end position="102"/>
    </location>
</feature>
<dbReference type="PANTHER" id="PTHR31435:SF10">
    <property type="entry name" value="BSR4717 PROTEIN"/>
    <property type="match status" value="1"/>
</dbReference>
<evidence type="ECO:0000313" key="4">
    <source>
        <dbReference type="Proteomes" id="UP000198929"/>
    </source>
</evidence>
<dbReference type="AlphaFoldDB" id="A0A1H9STL7"/>
<dbReference type="InterPro" id="IPR016181">
    <property type="entry name" value="Acyl_CoA_acyltransferase"/>
</dbReference>
<feature type="compositionally biased region" description="Basic and acidic residues" evidence="1">
    <location>
        <begin position="1"/>
        <end position="20"/>
    </location>
</feature>
<name>A0A1H9STL7_9CORY</name>
<organism evidence="3 4">
    <name type="scientific">Corynebacterium cystitidis DSM 20524</name>
    <dbReference type="NCBI Taxonomy" id="1121357"/>
    <lineage>
        <taxon>Bacteria</taxon>
        <taxon>Bacillati</taxon>
        <taxon>Actinomycetota</taxon>
        <taxon>Actinomycetes</taxon>
        <taxon>Mycobacteriales</taxon>
        <taxon>Corynebacteriaceae</taxon>
        <taxon>Corynebacterium</taxon>
    </lineage>
</organism>
<dbReference type="Pfam" id="PF14542">
    <property type="entry name" value="Acetyltransf_CG"/>
    <property type="match status" value="1"/>
</dbReference>
<dbReference type="InterPro" id="IPR045057">
    <property type="entry name" value="Gcn5-rel_NAT"/>
</dbReference>
<dbReference type="SUPFAM" id="SSF55729">
    <property type="entry name" value="Acyl-CoA N-acyltransferases (Nat)"/>
    <property type="match status" value="1"/>
</dbReference>
<proteinExistence type="predicted"/>
<gene>
    <name evidence="3" type="ORF">SAMN05661109_01242</name>
</gene>
<dbReference type="STRING" id="1121357.SAMN05661109_01242"/>
<accession>A0A1H9STL7</accession>
<keyword evidence="4" id="KW-1185">Reference proteome</keyword>
<evidence type="ECO:0000256" key="1">
    <source>
        <dbReference type="SAM" id="MobiDB-lite"/>
    </source>
</evidence>
<dbReference type="Gene3D" id="3.40.630.30">
    <property type="match status" value="1"/>
</dbReference>
<evidence type="ECO:0000259" key="2">
    <source>
        <dbReference type="PROSITE" id="PS51729"/>
    </source>
</evidence>
<dbReference type="InterPro" id="IPR031165">
    <property type="entry name" value="GNAT_YJDJ"/>
</dbReference>
<dbReference type="PROSITE" id="PS51729">
    <property type="entry name" value="GNAT_YJDJ"/>
    <property type="match status" value="1"/>
</dbReference>